<dbReference type="PANTHER" id="PTHR43008:SF4">
    <property type="entry name" value="CHAIN DEHYDROGENASE, PUTATIVE (AFU_ORTHOLOGUE AFUA_4G08710)-RELATED"/>
    <property type="match status" value="1"/>
</dbReference>
<dbReference type="Gene3D" id="3.40.50.720">
    <property type="entry name" value="NAD(P)-binding Rossmann-like Domain"/>
    <property type="match status" value="1"/>
</dbReference>
<dbReference type="Pfam" id="PF13561">
    <property type="entry name" value="adh_short_C2"/>
    <property type="match status" value="1"/>
</dbReference>
<evidence type="ECO:0000313" key="3">
    <source>
        <dbReference type="EMBL" id="MBB4957560.1"/>
    </source>
</evidence>
<reference evidence="3 4" key="1">
    <citation type="submission" date="2020-08" db="EMBL/GenBank/DDBJ databases">
        <title>Sequencing the genomes of 1000 actinobacteria strains.</title>
        <authorList>
            <person name="Klenk H.-P."/>
        </authorList>
    </citation>
    <scope>NUCLEOTIDE SEQUENCE [LARGE SCALE GENOMIC DNA]</scope>
    <source>
        <strain evidence="3 4">DSM 45886</strain>
    </source>
</reference>
<dbReference type="InterPro" id="IPR020904">
    <property type="entry name" value="Sc_DH/Rdtase_CS"/>
</dbReference>
<evidence type="ECO:0000256" key="1">
    <source>
        <dbReference type="ARBA" id="ARBA00006484"/>
    </source>
</evidence>
<protein>
    <submittedName>
        <fullName evidence="3">3-oxoacyl-[acyl-carrier protein] reductase</fullName>
        <ecNumber evidence="3">1.1.1.100</ecNumber>
    </submittedName>
</protein>
<evidence type="ECO:0000256" key="2">
    <source>
        <dbReference type="ARBA" id="ARBA00023002"/>
    </source>
</evidence>
<sequence>MSIEAFGGEGGHLLGRALDVTDHDGLAAFVRDAATKFGGLHGLVANVGGARGRGLLESTTDDWLATYDVNVGHAVTAVRAAVPLMAASGGGSIVLVSSISGAKPAPQAQYGVAKAALNHLAACLARELAPERIRVNAVSPGSMLIPGKRWHRMMTEDPEEYARFAAEFPGGQLVDPDNVAEVIAFLLSDRSRAINGANIPVDAGQNAPSPDGY</sequence>
<proteinExistence type="inferred from homology"/>
<dbReference type="InterPro" id="IPR036291">
    <property type="entry name" value="NAD(P)-bd_dom_sf"/>
</dbReference>
<dbReference type="GO" id="GO:0050664">
    <property type="term" value="F:oxidoreductase activity, acting on NAD(P)H, oxygen as acceptor"/>
    <property type="evidence" value="ECO:0007669"/>
    <property type="project" value="TreeGrafter"/>
</dbReference>
<evidence type="ECO:0000313" key="4">
    <source>
        <dbReference type="Proteomes" id="UP000578819"/>
    </source>
</evidence>
<dbReference type="SUPFAM" id="SSF51735">
    <property type="entry name" value="NAD(P)-binding Rossmann-fold domains"/>
    <property type="match status" value="1"/>
</dbReference>
<dbReference type="PANTHER" id="PTHR43008">
    <property type="entry name" value="BENZIL REDUCTASE"/>
    <property type="match status" value="1"/>
</dbReference>
<organism evidence="3 4">
    <name type="scientific">Micromonospora polyrhachis</name>
    <dbReference type="NCBI Taxonomy" id="1282883"/>
    <lineage>
        <taxon>Bacteria</taxon>
        <taxon>Bacillati</taxon>
        <taxon>Actinomycetota</taxon>
        <taxon>Actinomycetes</taxon>
        <taxon>Micromonosporales</taxon>
        <taxon>Micromonosporaceae</taxon>
        <taxon>Micromonospora</taxon>
    </lineage>
</organism>
<dbReference type="PRINTS" id="PR00081">
    <property type="entry name" value="GDHRDH"/>
</dbReference>
<dbReference type="EC" id="1.1.1.100" evidence="3"/>
<gene>
    <name evidence="3" type="ORF">FHR38_001293</name>
</gene>
<dbReference type="PROSITE" id="PS00061">
    <property type="entry name" value="ADH_SHORT"/>
    <property type="match status" value="1"/>
</dbReference>
<dbReference type="GO" id="GO:0004316">
    <property type="term" value="F:3-oxoacyl-[acyl-carrier-protein] reductase (NADPH) activity"/>
    <property type="evidence" value="ECO:0007669"/>
    <property type="project" value="UniProtKB-EC"/>
</dbReference>
<comment type="caution">
    <text evidence="3">The sequence shown here is derived from an EMBL/GenBank/DDBJ whole genome shotgun (WGS) entry which is preliminary data.</text>
</comment>
<keyword evidence="4" id="KW-1185">Reference proteome</keyword>
<dbReference type="CDD" id="cd05233">
    <property type="entry name" value="SDR_c"/>
    <property type="match status" value="1"/>
</dbReference>
<keyword evidence="2 3" id="KW-0560">Oxidoreductase</keyword>
<dbReference type="EMBL" id="JACHJW010000001">
    <property type="protein sequence ID" value="MBB4957560.1"/>
    <property type="molecule type" value="Genomic_DNA"/>
</dbReference>
<accession>A0A7W7WN78</accession>
<dbReference type="InterPro" id="IPR002347">
    <property type="entry name" value="SDR_fam"/>
</dbReference>
<comment type="similarity">
    <text evidence="1">Belongs to the short-chain dehydrogenases/reductases (SDR) family.</text>
</comment>
<dbReference type="Proteomes" id="UP000578819">
    <property type="component" value="Unassembled WGS sequence"/>
</dbReference>
<name>A0A7W7WN78_9ACTN</name>
<dbReference type="AlphaFoldDB" id="A0A7W7WN78"/>